<evidence type="ECO:0000313" key="1">
    <source>
        <dbReference type="EMBL" id="VDN95779.1"/>
    </source>
</evidence>
<sequence length="109" mass="12172">MSGKFGTLTQRLVHPTAPVLLTKNGPLGVHIQCLCFIKNLSKQDSFAPIPKSDDRFARQNRFGPSPEFPLASSCSGIVHHLSGPSIYALPPPYCMQHERGYITYQLYQR</sequence>
<dbReference type="Proteomes" id="UP000278627">
    <property type="component" value="Unassembled WGS sequence"/>
</dbReference>
<organism evidence="3">
    <name type="scientific">Brugia pahangi</name>
    <name type="common">Filarial nematode worm</name>
    <dbReference type="NCBI Taxonomy" id="6280"/>
    <lineage>
        <taxon>Eukaryota</taxon>
        <taxon>Metazoa</taxon>
        <taxon>Ecdysozoa</taxon>
        <taxon>Nematoda</taxon>
        <taxon>Chromadorea</taxon>
        <taxon>Rhabditida</taxon>
        <taxon>Spirurina</taxon>
        <taxon>Spiruromorpha</taxon>
        <taxon>Filarioidea</taxon>
        <taxon>Onchocercidae</taxon>
        <taxon>Brugia</taxon>
    </lineage>
</organism>
<dbReference type="WBParaSite" id="BPAG_0001466601-mRNA-1">
    <property type="protein sequence ID" value="BPAG_0001466601-mRNA-1"/>
    <property type="gene ID" value="BPAG_0001466601"/>
</dbReference>
<keyword evidence="2" id="KW-1185">Reference proteome</keyword>
<protein>
    <submittedName>
        <fullName evidence="1 3">Uncharacterized protein</fullName>
    </submittedName>
</protein>
<reference evidence="3" key="1">
    <citation type="submission" date="2017-02" db="UniProtKB">
        <authorList>
            <consortium name="WormBaseParasite"/>
        </authorList>
    </citation>
    <scope>IDENTIFICATION</scope>
</reference>
<proteinExistence type="predicted"/>
<evidence type="ECO:0000313" key="3">
    <source>
        <dbReference type="WBParaSite" id="BPAG_0001466601-mRNA-1"/>
    </source>
</evidence>
<gene>
    <name evidence="1" type="ORF">BPAG_LOCUS14594</name>
</gene>
<reference evidence="1 2" key="2">
    <citation type="submission" date="2018-11" db="EMBL/GenBank/DDBJ databases">
        <authorList>
            <consortium name="Pathogen Informatics"/>
        </authorList>
    </citation>
    <scope>NUCLEOTIDE SEQUENCE [LARGE SCALE GENOMIC DNA]</scope>
</reference>
<accession>A0A0N4U046</accession>
<dbReference type="AlphaFoldDB" id="A0A0N4U046"/>
<dbReference type="EMBL" id="UZAD01013810">
    <property type="protein sequence ID" value="VDN95779.1"/>
    <property type="molecule type" value="Genomic_DNA"/>
</dbReference>
<evidence type="ECO:0000313" key="2">
    <source>
        <dbReference type="Proteomes" id="UP000278627"/>
    </source>
</evidence>
<name>A0A0N4U046_BRUPA</name>
<dbReference type="STRING" id="6280.A0A0N4U046"/>